<dbReference type="OrthoDB" id="8945404at2"/>
<gene>
    <name evidence="1" type="ORF">SAMN06265338_1402</name>
</gene>
<keyword evidence="2" id="KW-1185">Reference proteome</keyword>
<accession>A0A212SGE6</accession>
<sequence length="158" mass="17101">MTALPDEAINAVRKAIGYAIAKRCNIDPEEMWAGPGATAQLDDNTPPWPYWQMVTDEIAADLPAAIAAAAPYLRSAPAPDVADAIAAAKEQGRAEAREELGVFVALAATEYGRAHYGDPNMLHPHHYDLMEKCDLRMDDFTRACAHTATEEAKENAHG</sequence>
<evidence type="ECO:0000313" key="2">
    <source>
        <dbReference type="Proteomes" id="UP000198418"/>
    </source>
</evidence>
<organism evidence="1 2">
    <name type="scientific">Rhodoblastus acidophilus</name>
    <name type="common">Rhodopseudomonas acidophila</name>
    <dbReference type="NCBI Taxonomy" id="1074"/>
    <lineage>
        <taxon>Bacteria</taxon>
        <taxon>Pseudomonadati</taxon>
        <taxon>Pseudomonadota</taxon>
        <taxon>Alphaproteobacteria</taxon>
        <taxon>Hyphomicrobiales</taxon>
        <taxon>Rhodoblastaceae</taxon>
        <taxon>Rhodoblastus</taxon>
    </lineage>
</organism>
<protein>
    <submittedName>
        <fullName evidence="1">Uncharacterized protein</fullName>
    </submittedName>
</protein>
<dbReference type="AlphaFoldDB" id="A0A212SGE6"/>
<proteinExistence type="predicted"/>
<dbReference type="Proteomes" id="UP000198418">
    <property type="component" value="Unassembled WGS sequence"/>
</dbReference>
<name>A0A212SGE6_RHOAC</name>
<reference evidence="2" key="1">
    <citation type="submission" date="2017-06" db="EMBL/GenBank/DDBJ databases">
        <authorList>
            <person name="Varghese N."/>
            <person name="Submissions S."/>
        </authorList>
    </citation>
    <scope>NUCLEOTIDE SEQUENCE [LARGE SCALE GENOMIC DNA]</scope>
    <source>
        <strain evidence="2">DSM 137</strain>
    </source>
</reference>
<evidence type="ECO:0000313" key="1">
    <source>
        <dbReference type="EMBL" id="SNB84822.1"/>
    </source>
</evidence>
<dbReference type="EMBL" id="FYDG01000040">
    <property type="protein sequence ID" value="SNB84822.1"/>
    <property type="molecule type" value="Genomic_DNA"/>
</dbReference>
<dbReference type="RefSeq" id="WP_088522690.1">
    <property type="nucleotide sequence ID" value="NZ_FYDG01000040.1"/>
</dbReference>